<sequence length="304" mass="34698">MNREAGSFPHGELSLGTCSWKYDGWKGSVYPEKVGGKSADYLQEYARKFSSVEIDQWFWSLFDNNPRLPDPATAGEYAARTPDNFRFTVKLPDSLSLTHHRSRSSIQGSNPYFLSTDLMLQVMNHLSPILPKTRVLMLQFEYLNKKKMPDASRLYELLGSFAHHSLSHPAFASPGGVYLGAEIRNPDYLHPEHFRFLNSRGIVPVLLHGYYMPPVYRTLQEHAGLLDPSRPVVIRLHGPDRKQMDQLSSGRWDRILRPMDEDLDLVLGEVRKLMDRGIHVILNVNNHYEGSAPLTIGKILSRLE</sequence>
<dbReference type="InterPro" id="IPR002763">
    <property type="entry name" value="DUF72"/>
</dbReference>
<organism evidence="1 2">
    <name type="scientific">Salinispira pacifica</name>
    <dbReference type="NCBI Taxonomy" id="1307761"/>
    <lineage>
        <taxon>Bacteria</taxon>
        <taxon>Pseudomonadati</taxon>
        <taxon>Spirochaetota</taxon>
        <taxon>Spirochaetia</taxon>
        <taxon>Spirochaetales</taxon>
        <taxon>Spirochaetaceae</taxon>
        <taxon>Salinispira</taxon>
    </lineage>
</organism>
<dbReference type="AlphaFoldDB" id="V5WKY9"/>
<dbReference type="OrthoDB" id="9780310at2"/>
<dbReference type="eggNOG" id="COG1801">
    <property type="taxonomic scope" value="Bacteria"/>
</dbReference>
<protein>
    <recommendedName>
        <fullName evidence="3">DUF72 domain-containing protein</fullName>
    </recommendedName>
</protein>
<dbReference type="InterPro" id="IPR036520">
    <property type="entry name" value="UPF0759_sf"/>
</dbReference>
<dbReference type="STRING" id="1307761.L21SP2_2861"/>
<dbReference type="Proteomes" id="UP000018680">
    <property type="component" value="Chromosome"/>
</dbReference>
<evidence type="ECO:0000313" key="1">
    <source>
        <dbReference type="EMBL" id="AHC16209.1"/>
    </source>
</evidence>
<gene>
    <name evidence="1" type="ORF">L21SP2_2861</name>
</gene>
<reference evidence="1 2" key="1">
    <citation type="journal article" date="2015" name="Stand. Genomic Sci.">
        <title>Complete genome sequence and description of Salinispira pacifica gen. nov., sp. nov., a novel spirochaete isolated form a hypersaline microbial mat.</title>
        <authorList>
            <person name="Ben Hania W."/>
            <person name="Joseph M."/>
            <person name="Schumann P."/>
            <person name="Bunk B."/>
            <person name="Fiebig A."/>
            <person name="Sproer C."/>
            <person name="Klenk H.P."/>
            <person name="Fardeau M.L."/>
            <person name="Spring S."/>
        </authorList>
    </citation>
    <scope>NUCLEOTIDE SEQUENCE [LARGE SCALE GENOMIC DNA]</scope>
    <source>
        <strain evidence="1 2">L21-RPul-D2</strain>
    </source>
</reference>
<evidence type="ECO:0008006" key="3">
    <source>
        <dbReference type="Google" id="ProtNLM"/>
    </source>
</evidence>
<keyword evidence="2" id="KW-1185">Reference proteome</keyword>
<proteinExistence type="predicted"/>
<dbReference type="RefSeq" id="WP_024269106.1">
    <property type="nucleotide sequence ID" value="NC_023035.1"/>
</dbReference>
<dbReference type="EMBL" id="CP006939">
    <property type="protein sequence ID" value="AHC16209.1"/>
    <property type="molecule type" value="Genomic_DNA"/>
</dbReference>
<dbReference type="PANTHER" id="PTHR30348:SF4">
    <property type="entry name" value="DUF72 DOMAIN-CONTAINING PROTEIN"/>
    <property type="match status" value="1"/>
</dbReference>
<evidence type="ECO:0000313" key="2">
    <source>
        <dbReference type="Proteomes" id="UP000018680"/>
    </source>
</evidence>
<dbReference type="PANTHER" id="PTHR30348">
    <property type="entry name" value="UNCHARACTERIZED PROTEIN YECE"/>
    <property type="match status" value="1"/>
</dbReference>
<dbReference type="KEGG" id="slr:L21SP2_2861"/>
<dbReference type="Gene3D" id="3.20.20.410">
    <property type="entry name" value="Protein of unknown function UPF0759"/>
    <property type="match status" value="1"/>
</dbReference>
<dbReference type="SUPFAM" id="SSF117396">
    <property type="entry name" value="TM1631-like"/>
    <property type="match status" value="1"/>
</dbReference>
<dbReference type="Pfam" id="PF01904">
    <property type="entry name" value="DUF72"/>
    <property type="match status" value="1"/>
</dbReference>
<name>V5WKY9_9SPIO</name>
<dbReference type="HOGENOM" id="CLU_914957_0_0_12"/>
<accession>V5WKY9</accession>